<feature type="compositionally biased region" description="Pro residues" evidence="6">
    <location>
        <begin position="727"/>
        <end position="736"/>
    </location>
</feature>
<dbReference type="InterPro" id="IPR050428">
    <property type="entry name" value="TCS_sensor_his_kinase"/>
</dbReference>
<dbReference type="Gene3D" id="3.30.565.10">
    <property type="entry name" value="Histidine kinase-like ATPase, C-terminal domain"/>
    <property type="match status" value="1"/>
</dbReference>
<keyword evidence="9" id="KW-1185">Reference proteome</keyword>
<evidence type="ECO:0000256" key="2">
    <source>
        <dbReference type="ARBA" id="ARBA00012438"/>
    </source>
</evidence>
<dbReference type="EC" id="2.7.13.3" evidence="2"/>
<sequence length="823" mass="87415">MFTARLGVRTRVLAIALVPSLSLLAVGVGTTSYLVSESNRTHEWAVQTQAALAGTRDLVEGAQAERLASMARLTGNAEAATGLAAARAQLDGAARSLESAKTSLGAVEDDLGDVGGIDAMMKYLSQLRTAIDAGQLPAADAYNFFNQVIDGIVLGSQISQQLAPDAEIGVELAEAMQILKSAEAMSRATALAVALESGQEAPAVPVEEFARQVGYYRIEIGNLSRDVDPEQKEVAAALTNSVSWQKLDVVENVIGWRAVTRAAAAAEAGASGTTSSSARASALPPLPMPNAEWQAAAADVNRQLVDMWIAQSARTNGIAENKADEDSENALLAGIGVGTISLLAIGVSVLLANRIIRRLKRLRSETLTLADVTLPEMMRKLENNEPVDPAAEMPELDFGTDEIGEVAKAFEHAASAAVNAAVAEARTREGVKSVFLNIAHRSQVVVHRQLEILDEAERKQEDPALLDTLFRLDHLATRERRNAENLIILGGGQVGRQWRNPVAMIDLVRSAVGETLDYSRVRVARMPQVHVLGGVVADLVHLLAELVDNATTFSPPQSRVEVTGNVVGRGVVVEIEDQGMGMPTGEIVRTNQMMADPPDFGVASLSGDSRLGLFVVARLAVRHDIAVKLAESDYGGIRAIVLIPSALLAGAVPDGQATSAPAVGHAAPVPALEPPVRHVESAANAPLPAATLVADPPMETQSFRPPVESQPYRPPEQPSYTGERPQPYNPNTPSPSRPAVSQPPAAQPLLQDGRPALPRRNRQANLNPQLERDPEPTTQTRAPERPRLTADQARDLISAIENGTRQGRKPLSGDASGNDRQEG</sequence>
<gene>
    <name evidence="8" type="ORF">ACFO0B_02740</name>
</gene>
<dbReference type="PANTHER" id="PTHR45436">
    <property type="entry name" value="SENSOR HISTIDINE KINASE YKOH"/>
    <property type="match status" value="1"/>
</dbReference>
<dbReference type="RefSeq" id="WP_378610670.1">
    <property type="nucleotide sequence ID" value="NZ_JBHSAX010000003.1"/>
</dbReference>
<comment type="catalytic activity">
    <reaction evidence="1">
        <text>ATP + protein L-histidine = ADP + protein N-phospho-L-histidine.</text>
        <dbReference type="EC" id="2.7.13.3"/>
    </reaction>
</comment>
<evidence type="ECO:0000313" key="9">
    <source>
        <dbReference type="Proteomes" id="UP001595696"/>
    </source>
</evidence>
<keyword evidence="5" id="KW-0418">Kinase</keyword>
<dbReference type="Gene3D" id="6.10.340.10">
    <property type="match status" value="1"/>
</dbReference>
<comment type="caution">
    <text evidence="8">The sequence shown here is derived from an EMBL/GenBank/DDBJ whole genome shotgun (WGS) entry which is preliminary data.</text>
</comment>
<feature type="domain" description="Histidine kinase/HSP90-like ATPase" evidence="7">
    <location>
        <begin position="534"/>
        <end position="647"/>
    </location>
</feature>
<evidence type="ECO:0000256" key="4">
    <source>
        <dbReference type="ARBA" id="ARBA00022679"/>
    </source>
</evidence>
<dbReference type="InterPro" id="IPR013587">
    <property type="entry name" value="Nitrate/nitrite_sensing"/>
</dbReference>
<dbReference type="Pfam" id="PF02518">
    <property type="entry name" value="HATPase_c"/>
    <property type="match status" value="1"/>
</dbReference>
<protein>
    <recommendedName>
        <fullName evidence="2">histidine kinase</fullName>
        <ecNumber evidence="2">2.7.13.3</ecNumber>
    </recommendedName>
</protein>
<dbReference type="InterPro" id="IPR036890">
    <property type="entry name" value="HATPase_C_sf"/>
</dbReference>
<organism evidence="8 9">
    <name type="scientific">Nocardia jiangsuensis</name>
    <dbReference type="NCBI Taxonomy" id="1691563"/>
    <lineage>
        <taxon>Bacteria</taxon>
        <taxon>Bacillati</taxon>
        <taxon>Actinomycetota</taxon>
        <taxon>Actinomycetes</taxon>
        <taxon>Mycobacteriales</taxon>
        <taxon>Nocardiaceae</taxon>
        <taxon>Nocardia</taxon>
    </lineage>
</organism>
<dbReference type="Pfam" id="PF08376">
    <property type="entry name" value="NIT"/>
    <property type="match status" value="1"/>
</dbReference>
<dbReference type="InterPro" id="IPR003594">
    <property type="entry name" value="HATPase_dom"/>
</dbReference>
<evidence type="ECO:0000256" key="6">
    <source>
        <dbReference type="SAM" id="MobiDB-lite"/>
    </source>
</evidence>
<accession>A0ABV8DM42</accession>
<keyword evidence="3" id="KW-0597">Phosphoprotein</keyword>
<evidence type="ECO:0000259" key="7">
    <source>
        <dbReference type="SMART" id="SM00387"/>
    </source>
</evidence>
<proteinExistence type="predicted"/>
<name>A0ABV8DM42_9NOCA</name>
<dbReference type="Proteomes" id="UP001595696">
    <property type="component" value="Unassembled WGS sequence"/>
</dbReference>
<feature type="compositionally biased region" description="Basic and acidic residues" evidence="6">
    <location>
        <begin position="782"/>
        <end position="794"/>
    </location>
</feature>
<dbReference type="SUPFAM" id="SSF55874">
    <property type="entry name" value="ATPase domain of HSP90 chaperone/DNA topoisomerase II/histidine kinase"/>
    <property type="match status" value="1"/>
</dbReference>
<reference evidence="9" key="1">
    <citation type="journal article" date="2019" name="Int. J. Syst. Evol. Microbiol.">
        <title>The Global Catalogue of Microorganisms (GCM) 10K type strain sequencing project: providing services to taxonomists for standard genome sequencing and annotation.</title>
        <authorList>
            <consortium name="The Broad Institute Genomics Platform"/>
            <consortium name="The Broad Institute Genome Sequencing Center for Infectious Disease"/>
            <person name="Wu L."/>
            <person name="Ma J."/>
        </authorList>
    </citation>
    <scope>NUCLEOTIDE SEQUENCE [LARGE SCALE GENOMIC DNA]</scope>
    <source>
        <strain evidence="9">CGMCC 4.7330</strain>
    </source>
</reference>
<dbReference type="PANTHER" id="PTHR45436:SF5">
    <property type="entry name" value="SENSOR HISTIDINE KINASE TRCS"/>
    <property type="match status" value="1"/>
</dbReference>
<keyword evidence="4" id="KW-0808">Transferase</keyword>
<evidence type="ECO:0000256" key="5">
    <source>
        <dbReference type="ARBA" id="ARBA00022777"/>
    </source>
</evidence>
<feature type="region of interest" description="Disordered" evidence="6">
    <location>
        <begin position="697"/>
        <end position="823"/>
    </location>
</feature>
<dbReference type="CDD" id="cd00075">
    <property type="entry name" value="HATPase"/>
    <property type="match status" value="1"/>
</dbReference>
<dbReference type="SMART" id="SM00387">
    <property type="entry name" value="HATPase_c"/>
    <property type="match status" value="1"/>
</dbReference>
<evidence type="ECO:0000256" key="3">
    <source>
        <dbReference type="ARBA" id="ARBA00022553"/>
    </source>
</evidence>
<dbReference type="EMBL" id="JBHSAX010000003">
    <property type="protein sequence ID" value="MFC3960903.1"/>
    <property type="molecule type" value="Genomic_DNA"/>
</dbReference>
<evidence type="ECO:0000313" key="8">
    <source>
        <dbReference type="EMBL" id="MFC3960903.1"/>
    </source>
</evidence>
<evidence type="ECO:0000256" key="1">
    <source>
        <dbReference type="ARBA" id="ARBA00000085"/>
    </source>
</evidence>